<feature type="signal peptide" evidence="1">
    <location>
        <begin position="1"/>
        <end position="27"/>
    </location>
</feature>
<dbReference type="Proteomes" id="UP001566132">
    <property type="component" value="Unassembled WGS sequence"/>
</dbReference>
<keyword evidence="3" id="KW-1185">Reference proteome</keyword>
<reference evidence="2 3" key="1">
    <citation type="submission" date="2024-05" db="EMBL/GenBank/DDBJ databases">
        <title>Genetic variation in Jamaican populations of the coffee berry borer (Hypothenemus hampei).</title>
        <authorList>
            <person name="Errbii M."/>
            <person name="Myrie A."/>
        </authorList>
    </citation>
    <scope>NUCLEOTIDE SEQUENCE [LARGE SCALE GENOMIC DNA]</scope>
    <source>
        <strain evidence="2">JA-Hopewell-2020-01-JO</strain>
        <tissue evidence="2">Whole body</tissue>
    </source>
</reference>
<evidence type="ECO:0000256" key="1">
    <source>
        <dbReference type="SAM" id="SignalP"/>
    </source>
</evidence>
<proteinExistence type="predicted"/>
<gene>
    <name evidence="2" type="ORF">ABEB36_006977</name>
</gene>
<feature type="chain" id="PRO_5044886801" evidence="1">
    <location>
        <begin position="28"/>
        <end position="100"/>
    </location>
</feature>
<dbReference type="EMBL" id="JBDJPC010000005">
    <property type="protein sequence ID" value="KAL1501695.1"/>
    <property type="molecule type" value="Genomic_DNA"/>
</dbReference>
<evidence type="ECO:0000313" key="2">
    <source>
        <dbReference type="EMBL" id="KAL1501695.1"/>
    </source>
</evidence>
<keyword evidence="1" id="KW-0732">Signal</keyword>
<organism evidence="2 3">
    <name type="scientific">Hypothenemus hampei</name>
    <name type="common">Coffee berry borer</name>
    <dbReference type="NCBI Taxonomy" id="57062"/>
    <lineage>
        <taxon>Eukaryota</taxon>
        <taxon>Metazoa</taxon>
        <taxon>Ecdysozoa</taxon>
        <taxon>Arthropoda</taxon>
        <taxon>Hexapoda</taxon>
        <taxon>Insecta</taxon>
        <taxon>Pterygota</taxon>
        <taxon>Neoptera</taxon>
        <taxon>Endopterygota</taxon>
        <taxon>Coleoptera</taxon>
        <taxon>Polyphaga</taxon>
        <taxon>Cucujiformia</taxon>
        <taxon>Curculionidae</taxon>
        <taxon>Scolytinae</taxon>
        <taxon>Hypothenemus</taxon>
    </lineage>
</organism>
<protein>
    <submittedName>
        <fullName evidence="2">Uncharacterized protein</fullName>
    </submittedName>
</protein>
<accession>A0ABD1ESW8</accession>
<comment type="caution">
    <text evidence="2">The sequence shown here is derived from an EMBL/GenBank/DDBJ whole genome shotgun (WGS) entry which is preliminary data.</text>
</comment>
<dbReference type="AlphaFoldDB" id="A0ABD1ESW8"/>
<name>A0ABD1ESW8_HYPHA</name>
<evidence type="ECO:0000313" key="3">
    <source>
        <dbReference type="Proteomes" id="UP001566132"/>
    </source>
</evidence>
<sequence>MASQLVLTFRTLLVLLIVILAEPQVEARYLPTRSNTDKIDKLRDLLKDLLESDLDDTDAQRWRSNLETGTLRWNPNSKYYVKREARINNSKSDSVRGKEN</sequence>